<protein>
    <submittedName>
        <fullName evidence="2">Uncharacterized conserved protein (DUF2087)</fullName>
    </submittedName>
</protein>
<dbReference type="InterPro" id="IPR018656">
    <property type="entry name" value="DUF2087"/>
</dbReference>
<reference evidence="2 3" key="1">
    <citation type="journal article" date="2009" name="Stand. Genomic Sci.">
        <title>Complete genome sequence of Brachybacterium faecium type strain (Schefferle 6-10).</title>
        <authorList>
            <person name="Lapidus A."/>
            <person name="Pukall R."/>
            <person name="Labuttii K."/>
            <person name="Copeland A."/>
            <person name="Del Rio T.G."/>
            <person name="Nolan M."/>
            <person name="Chen F."/>
            <person name="Lucas S."/>
            <person name="Tice H."/>
            <person name="Cheng J.F."/>
            <person name="Bruce D."/>
            <person name="Goodwin L."/>
            <person name="Pitluck S."/>
            <person name="Rohde M."/>
            <person name="Goker M."/>
            <person name="Pati A."/>
            <person name="Ivanova N."/>
            <person name="Mavrommatis K."/>
            <person name="Chen A."/>
            <person name="Palaniappan K."/>
            <person name="D'haeseleer P."/>
            <person name="Chain P."/>
            <person name="Bristow J."/>
            <person name="Eisen J.A."/>
            <person name="Markowitz V."/>
            <person name="Hugenholtz P."/>
            <person name="Kyrpides N.C."/>
            <person name="Klenk H.P."/>
        </authorList>
    </citation>
    <scope>NUCLEOTIDE SEQUENCE [LARGE SCALE GENOMIC DNA]</scope>
    <source>
        <strain evidence="3">ATCC 43885 / DSM 4810 / JCM 11609 / LMG 19847 / NBRC 14762 / NCIMB 9860 / 6-10</strain>
    </source>
</reference>
<dbReference type="Proteomes" id="UP000001919">
    <property type="component" value="Chromosome"/>
</dbReference>
<proteinExistence type="predicted"/>
<dbReference type="AlphaFoldDB" id="C7MFZ3"/>
<dbReference type="HOGENOM" id="CLU_1701336_0_0_11"/>
<dbReference type="EMBL" id="CP001643">
    <property type="protein sequence ID" value="ACU84111.1"/>
    <property type="molecule type" value="Genomic_DNA"/>
</dbReference>
<organism evidence="2 3">
    <name type="scientific">Brachybacterium faecium (strain ATCC 43885 / DSM 4810 / JCM 11609 / LMG 19847 / NBRC 14762 / NCIMB 9860 / 6-10)</name>
    <dbReference type="NCBI Taxonomy" id="446465"/>
    <lineage>
        <taxon>Bacteria</taxon>
        <taxon>Bacillati</taxon>
        <taxon>Actinomycetota</taxon>
        <taxon>Actinomycetes</taxon>
        <taxon>Micrococcales</taxon>
        <taxon>Dermabacteraceae</taxon>
        <taxon>Brachybacterium</taxon>
    </lineage>
</organism>
<gene>
    <name evidence="2" type="ordered locus">Bfae_02330</name>
</gene>
<dbReference type="PATRIC" id="fig|446465.5.peg.232"/>
<feature type="domain" description="DUF2087" evidence="1">
    <location>
        <begin position="90"/>
        <end position="158"/>
    </location>
</feature>
<dbReference type="OrthoDB" id="5020810at2"/>
<dbReference type="eggNOG" id="ENOG502ZMWV">
    <property type="taxonomic scope" value="Bacteria"/>
</dbReference>
<dbReference type="KEGG" id="bfa:Bfae_02330"/>
<keyword evidence="3" id="KW-1185">Reference proteome</keyword>
<evidence type="ECO:0000313" key="2">
    <source>
        <dbReference type="EMBL" id="ACU84111.1"/>
    </source>
</evidence>
<dbReference type="Pfam" id="PF09860">
    <property type="entry name" value="DUF2087"/>
    <property type="match status" value="1"/>
</dbReference>
<sequence>MPSPRDLASPLGRARMFFAMLSASKLRAPLGRILAGDGAPERPDVHEPLSRIDWLGPDGEVDAAALREITEVLGVMRSSEAILEVGRLDGIPVKTEDSREVSARIVRIVFERVGADRVLTEGELNAAIAMFAADVALVRRDAVDARVLTRSADGASYRLAPPA</sequence>
<accession>C7MFZ3</accession>
<name>C7MFZ3_BRAFD</name>
<evidence type="ECO:0000313" key="3">
    <source>
        <dbReference type="Proteomes" id="UP000001919"/>
    </source>
</evidence>
<evidence type="ECO:0000259" key="1">
    <source>
        <dbReference type="Pfam" id="PF09860"/>
    </source>
</evidence>